<organism evidence="9 10">
    <name type="scientific">Pseudooceanicola batsensis (strain ATCC BAA-863 / DSM 15984 / KCTC 12145 / HTCC2597)</name>
    <name type="common">Oceanicola batsensis</name>
    <dbReference type="NCBI Taxonomy" id="252305"/>
    <lineage>
        <taxon>Bacteria</taxon>
        <taxon>Pseudomonadati</taxon>
        <taxon>Pseudomonadota</taxon>
        <taxon>Alphaproteobacteria</taxon>
        <taxon>Rhodobacterales</taxon>
        <taxon>Paracoccaceae</taxon>
        <taxon>Pseudooceanicola</taxon>
    </lineage>
</organism>
<dbReference type="PANTHER" id="PTHR38340">
    <property type="entry name" value="S-LAYER PROTEIN"/>
    <property type="match status" value="1"/>
</dbReference>
<dbReference type="Proteomes" id="UP000004318">
    <property type="component" value="Unassembled WGS sequence"/>
</dbReference>
<evidence type="ECO:0000256" key="1">
    <source>
        <dbReference type="ARBA" id="ARBA00004370"/>
    </source>
</evidence>
<dbReference type="Pfam" id="PF00353">
    <property type="entry name" value="HemolysinCabind"/>
    <property type="match status" value="3"/>
</dbReference>
<comment type="caution">
    <text evidence="9">The sequence shown here is derived from an EMBL/GenBank/DDBJ whole genome shotgun (WGS) entry which is preliminary data.</text>
</comment>
<dbReference type="GO" id="GO:0005509">
    <property type="term" value="F:calcium ion binding"/>
    <property type="evidence" value="ECO:0007669"/>
    <property type="project" value="InterPro"/>
</dbReference>
<feature type="domain" description="NIDO" evidence="8">
    <location>
        <begin position="52"/>
        <end position="96"/>
    </location>
</feature>
<sequence>MATGRVIRGLGGPAGFGEAALARSDDGSFALDARAVFPGGLTYFGRHHAGDAIRVGTNGIVSFGAGVEVYPAVGSPLPVADMIAPFWADVDTRIDGEGRESGQIWVDLDPEGGHLTVTWADVGSYRRQADETNLFQLRLTDRGAGDFDIRFAYERIDWTSGTASDDAGAMVLLNGVRLPEAWIAAGDAGALASQAGNTGIAGTWQFEMRDGILPGLTPVSGATLTGTDAANTLTGGADGDILRGYEGTDVLRGHGGADWLFGGDGADTLNGGSGDDVIEGGTSAADLRDVVYGGDGADRIDAGHGNDLVYGGAGDDVIEGGFGVDELIGQQGDDTLSGAAWSDLIFGGDGADFLNGGFGYDRLNGGGGGDRFFHLGIFDHGSDWVQDYSAAEGDALVWGRGPATAADFQINWADTAGAGAAGVAEAFVIHRGTGQIIWALVDGAAQEEITLLVSGTGYDLLG</sequence>
<dbReference type="AlphaFoldDB" id="A3TY51"/>
<gene>
    <name evidence="9" type="ORF">OB2597_13113</name>
</gene>
<evidence type="ECO:0000313" key="10">
    <source>
        <dbReference type="Proteomes" id="UP000004318"/>
    </source>
</evidence>
<dbReference type="EMBL" id="AAMO01000005">
    <property type="protein sequence ID" value="EAQ03085.1"/>
    <property type="molecule type" value="Genomic_DNA"/>
</dbReference>
<dbReference type="STRING" id="252305.OB2597_13113"/>
<dbReference type="GO" id="GO:0090729">
    <property type="term" value="F:toxin activity"/>
    <property type="evidence" value="ECO:0007669"/>
    <property type="project" value="UniProtKB-KW"/>
</dbReference>
<dbReference type="InterPro" id="IPR018511">
    <property type="entry name" value="Hemolysin-typ_Ca-bd_CS"/>
</dbReference>
<dbReference type="InterPro" id="IPR001343">
    <property type="entry name" value="Hemolysn_Ca-bd"/>
</dbReference>
<dbReference type="InterPro" id="IPR003886">
    <property type="entry name" value="NIDO_dom"/>
</dbReference>
<dbReference type="HOGENOM" id="CLU_590355_0_0_5"/>
<keyword evidence="6" id="KW-0843">Virulence</keyword>
<keyword evidence="10" id="KW-1185">Reference proteome</keyword>
<comment type="subcellular location">
    <subcellularLocation>
        <location evidence="1">Membrane</location>
    </subcellularLocation>
    <subcellularLocation>
        <location evidence="2">Secreted</location>
    </subcellularLocation>
</comment>
<dbReference type="Gene3D" id="2.150.10.10">
    <property type="entry name" value="Serralysin-like metalloprotease, C-terminal"/>
    <property type="match status" value="2"/>
</dbReference>
<proteinExistence type="predicted"/>
<evidence type="ECO:0000256" key="5">
    <source>
        <dbReference type="ARBA" id="ARBA00022737"/>
    </source>
</evidence>
<dbReference type="OrthoDB" id="9342475at2"/>
<accession>A3TY51</accession>
<evidence type="ECO:0000313" key="9">
    <source>
        <dbReference type="EMBL" id="EAQ03085.1"/>
    </source>
</evidence>
<evidence type="ECO:0000256" key="2">
    <source>
        <dbReference type="ARBA" id="ARBA00004613"/>
    </source>
</evidence>
<dbReference type="PRINTS" id="PR00313">
    <property type="entry name" value="CABNDNGRPT"/>
</dbReference>
<feature type="domain" description="NIDO" evidence="8">
    <location>
        <begin position="115"/>
        <end position="166"/>
    </location>
</feature>
<keyword evidence="4" id="KW-0800">Toxin</keyword>
<keyword evidence="3" id="KW-0964">Secreted</keyword>
<dbReference type="eggNOG" id="COG1572">
    <property type="taxonomic scope" value="Bacteria"/>
</dbReference>
<keyword evidence="7" id="KW-0472">Membrane</keyword>
<dbReference type="SUPFAM" id="SSF51120">
    <property type="entry name" value="beta-Roll"/>
    <property type="match status" value="2"/>
</dbReference>
<protein>
    <submittedName>
        <fullName evidence="9">Nidogen, extracellular region</fullName>
    </submittedName>
</protein>
<dbReference type="PROSITE" id="PS00330">
    <property type="entry name" value="HEMOLYSIN_CALCIUM"/>
    <property type="match status" value="2"/>
</dbReference>
<dbReference type="RefSeq" id="WP_009806839.1">
    <property type="nucleotide sequence ID" value="NZ_CH724131.1"/>
</dbReference>
<dbReference type="GO" id="GO:0005576">
    <property type="term" value="C:extracellular region"/>
    <property type="evidence" value="ECO:0007669"/>
    <property type="project" value="UniProtKB-SubCell"/>
</dbReference>
<name>A3TY51_PSEBH</name>
<evidence type="ECO:0000256" key="7">
    <source>
        <dbReference type="ARBA" id="ARBA00023136"/>
    </source>
</evidence>
<dbReference type="GO" id="GO:0016020">
    <property type="term" value="C:membrane"/>
    <property type="evidence" value="ECO:0007669"/>
    <property type="project" value="UniProtKB-SubCell"/>
</dbReference>
<dbReference type="PRINTS" id="PR01488">
    <property type="entry name" value="RTXTOXINA"/>
</dbReference>
<dbReference type="InterPro" id="IPR050557">
    <property type="entry name" value="RTX_toxin/Mannuronan_C5-epim"/>
</dbReference>
<evidence type="ECO:0000256" key="3">
    <source>
        <dbReference type="ARBA" id="ARBA00022525"/>
    </source>
</evidence>
<dbReference type="GO" id="GO:0007160">
    <property type="term" value="P:cell-matrix adhesion"/>
    <property type="evidence" value="ECO:0007669"/>
    <property type="project" value="InterPro"/>
</dbReference>
<dbReference type="PANTHER" id="PTHR38340:SF1">
    <property type="entry name" value="S-LAYER PROTEIN"/>
    <property type="match status" value="1"/>
</dbReference>
<keyword evidence="5" id="KW-0677">Repeat</keyword>
<dbReference type="eggNOG" id="COG2931">
    <property type="taxonomic scope" value="Bacteria"/>
</dbReference>
<evidence type="ECO:0000256" key="6">
    <source>
        <dbReference type="ARBA" id="ARBA00023026"/>
    </source>
</evidence>
<dbReference type="Pfam" id="PF06119">
    <property type="entry name" value="NIDO"/>
    <property type="match status" value="2"/>
</dbReference>
<reference evidence="9 10" key="1">
    <citation type="journal article" date="2010" name="J. Bacteriol.">
        <title>Genome sequences of Oceanicola granulosus HTCC2516(T) and Oceanicola batsensis HTCC2597(TDelta).</title>
        <authorList>
            <person name="Thrash J.C."/>
            <person name="Cho J.C."/>
            <person name="Vergin K.L."/>
            <person name="Giovannoni S.J."/>
        </authorList>
    </citation>
    <scope>NUCLEOTIDE SEQUENCE [LARGE SCALE GENOMIC DNA]</scope>
    <source>
        <strain evidence="10">ATCC BAA-863 / DSM 15984 / KCTC 12145 / HTCC2597</strain>
    </source>
</reference>
<dbReference type="InterPro" id="IPR003995">
    <property type="entry name" value="RTX_toxin_determinant-A"/>
</dbReference>
<evidence type="ECO:0000259" key="8">
    <source>
        <dbReference type="Pfam" id="PF06119"/>
    </source>
</evidence>
<evidence type="ECO:0000256" key="4">
    <source>
        <dbReference type="ARBA" id="ARBA00022656"/>
    </source>
</evidence>
<dbReference type="InterPro" id="IPR011049">
    <property type="entry name" value="Serralysin-like_metalloprot_C"/>
</dbReference>